<dbReference type="InterPro" id="IPR013320">
    <property type="entry name" value="ConA-like_dom_sf"/>
</dbReference>
<evidence type="ECO:0000256" key="1">
    <source>
        <dbReference type="SAM" id="SignalP"/>
    </source>
</evidence>
<keyword evidence="3" id="KW-1185">Reference proteome</keyword>
<dbReference type="Proteomes" id="UP000580861">
    <property type="component" value="Unassembled WGS sequence"/>
</dbReference>
<keyword evidence="1" id="KW-0732">Signal</keyword>
<sequence length="358" mass="38058">MVPVVAVLLAGTAPASGYAAPPSTPGANTPAKLCAEALAVTTDADGDNHHSFRMPNGLLVDQVVPGRTFDPATASPARLTKVGLPARPDSDAVAPGELNRADWEKVARGLNRATPKPPCVKPGVHATTHSTNYSGYRATAASGETYSGAHSSITAPSYYASTCSDESMTQWVGVSNDTVLVQAGVYVTQATGAVESGGFIEFVRGSWDTGGVVDIDVPYVAGHRYYLDVHYADRYNWSLTVSDLDNGQNFSGFWTHPTGGGTDYLQPFAYFVSERLTYTLGSQSSLTQYMNHSDVRFRAATAKIHGAGDARLSIQRPDQQIMLSPGIGNQRLSNPDPLEVSASNFTEHWARCGVVESP</sequence>
<reference evidence="2 3" key="1">
    <citation type="submission" date="2020-08" db="EMBL/GenBank/DDBJ databases">
        <title>Sequencing the genomes of 1000 actinobacteria strains.</title>
        <authorList>
            <person name="Klenk H.-P."/>
        </authorList>
    </citation>
    <scope>NUCLEOTIDE SEQUENCE [LARGE SCALE GENOMIC DNA]</scope>
    <source>
        <strain evidence="2 3">DSM 45272</strain>
    </source>
</reference>
<accession>A0A841AWM8</accession>
<dbReference type="SUPFAM" id="SSF49899">
    <property type="entry name" value="Concanavalin A-like lectins/glucanases"/>
    <property type="match status" value="1"/>
</dbReference>
<name>A0A841AWM8_9PSEU</name>
<feature type="signal peptide" evidence="1">
    <location>
        <begin position="1"/>
        <end position="19"/>
    </location>
</feature>
<organism evidence="2 3">
    <name type="scientific">Amycolatopsis umgeniensis</name>
    <dbReference type="NCBI Taxonomy" id="336628"/>
    <lineage>
        <taxon>Bacteria</taxon>
        <taxon>Bacillati</taxon>
        <taxon>Actinomycetota</taxon>
        <taxon>Actinomycetes</taxon>
        <taxon>Pseudonocardiales</taxon>
        <taxon>Pseudonocardiaceae</taxon>
        <taxon>Amycolatopsis</taxon>
    </lineage>
</organism>
<gene>
    <name evidence="2" type="ORF">HDA45_000615</name>
</gene>
<protein>
    <submittedName>
        <fullName evidence="2">Uncharacterized protein</fullName>
    </submittedName>
</protein>
<dbReference type="AlphaFoldDB" id="A0A841AWM8"/>
<evidence type="ECO:0000313" key="3">
    <source>
        <dbReference type="Proteomes" id="UP000580861"/>
    </source>
</evidence>
<proteinExistence type="predicted"/>
<dbReference type="Gene3D" id="2.60.120.700">
    <property type="entry name" value="Peptidase G1"/>
    <property type="match status" value="1"/>
</dbReference>
<dbReference type="RefSeq" id="WP_184891778.1">
    <property type="nucleotide sequence ID" value="NZ_JACHMX010000001.1"/>
</dbReference>
<evidence type="ECO:0000313" key="2">
    <source>
        <dbReference type="EMBL" id="MBB5850528.1"/>
    </source>
</evidence>
<dbReference type="EMBL" id="JACHMX010000001">
    <property type="protein sequence ID" value="MBB5850528.1"/>
    <property type="molecule type" value="Genomic_DNA"/>
</dbReference>
<dbReference type="InterPro" id="IPR038656">
    <property type="entry name" value="Peptidase_G1_sf"/>
</dbReference>
<comment type="caution">
    <text evidence="2">The sequence shown here is derived from an EMBL/GenBank/DDBJ whole genome shotgun (WGS) entry which is preliminary data.</text>
</comment>
<feature type="chain" id="PRO_5032394936" evidence="1">
    <location>
        <begin position="20"/>
        <end position="358"/>
    </location>
</feature>